<reference evidence="2" key="1">
    <citation type="submission" date="2015-01" db="EMBL/GenBank/DDBJ databases">
        <authorList>
            <person name="Aksoy S."/>
            <person name="Warren W."/>
            <person name="Wilson R.K."/>
        </authorList>
    </citation>
    <scope>NUCLEOTIDE SEQUENCE [LARGE SCALE GENOMIC DNA]</scope>
    <source>
        <strain evidence="2">IAEA</strain>
    </source>
</reference>
<dbReference type="VEuPathDB" id="VectorBase:GPPI034452"/>
<evidence type="ECO:0000313" key="2">
    <source>
        <dbReference type="Proteomes" id="UP000092460"/>
    </source>
</evidence>
<reference evidence="1" key="2">
    <citation type="submission" date="2020-05" db="UniProtKB">
        <authorList>
            <consortium name="EnsemblMetazoa"/>
        </authorList>
    </citation>
    <scope>IDENTIFICATION</scope>
    <source>
        <strain evidence="1">IAEA</strain>
    </source>
</reference>
<proteinExistence type="predicted"/>
<dbReference type="EnsemblMetazoa" id="GPPI034452-RA">
    <property type="protein sequence ID" value="GPPI034452-PA"/>
    <property type="gene ID" value="GPPI034452"/>
</dbReference>
<protein>
    <submittedName>
        <fullName evidence="1">Uncharacterized protein</fullName>
    </submittedName>
</protein>
<accession>A0A1B0BM54</accession>
<dbReference type="EMBL" id="JXJN01025779">
    <property type="status" value="NOT_ANNOTATED_CDS"/>
    <property type="molecule type" value="Genomic_DNA"/>
</dbReference>
<dbReference type="AlphaFoldDB" id="A0A1B0BM54"/>
<dbReference type="EMBL" id="JXJN01016698">
    <property type="status" value="NOT_ANNOTATED_CDS"/>
    <property type="molecule type" value="Genomic_DNA"/>
</dbReference>
<keyword evidence="2" id="KW-1185">Reference proteome</keyword>
<evidence type="ECO:0000313" key="1">
    <source>
        <dbReference type="EnsemblMetazoa" id="GPPI049363-PA"/>
    </source>
</evidence>
<name>A0A1B0BM54_9MUSC</name>
<dbReference type="VEuPathDB" id="VectorBase:GPPI049363"/>
<sequence>MVRTSRIYNFKKDELTAVCAEFGLEALNTVREMRKALGVLAGSTNPIDDSGYRAISPRRAIQELTLSSSAMDRVRK</sequence>
<dbReference type="EnsemblMetazoa" id="GPPI049363-RA">
    <property type="protein sequence ID" value="GPPI049363-PA"/>
    <property type="gene ID" value="GPPI049363"/>
</dbReference>
<dbReference type="Proteomes" id="UP000092460">
    <property type="component" value="Unassembled WGS sequence"/>
</dbReference>
<organism evidence="1 2">
    <name type="scientific">Glossina palpalis gambiensis</name>
    <dbReference type="NCBI Taxonomy" id="67801"/>
    <lineage>
        <taxon>Eukaryota</taxon>
        <taxon>Metazoa</taxon>
        <taxon>Ecdysozoa</taxon>
        <taxon>Arthropoda</taxon>
        <taxon>Hexapoda</taxon>
        <taxon>Insecta</taxon>
        <taxon>Pterygota</taxon>
        <taxon>Neoptera</taxon>
        <taxon>Endopterygota</taxon>
        <taxon>Diptera</taxon>
        <taxon>Brachycera</taxon>
        <taxon>Muscomorpha</taxon>
        <taxon>Hippoboscoidea</taxon>
        <taxon>Glossinidae</taxon>
        <taxon>Glossina</taxon>
    </lineage>
</organism>